<feature type="domain" description="Phospholipid/glycerol acyltransferase" evidence="20">
    <location>
        <begin position="61"/>
        <end position="175"/>
    </location>
</feature>
<sequence length="224" mass="26280">MAKINGVIYAVWCFLSIAVVVILFYIVPKKNYKIRKIWAKIQRFVIGYKIEKIGEFDEKVDMILLNHKSMLDIIILEEIYPKNLAWVAKKEIGEMPFFGKILKTPKMIEVDRKNSRSIVHLIKEAKNRLDEGRVIAIFPEGTRGRGEKMLKFQDGAKVLSQKLKLKIQPIVLKDTLYNFDVKEVKIRSGKIKVNCLEMIDLSKPQDENWYKNLREVMQKTYDEM</sequence>
<comment type="pathway">
    <text evidence="4">Lipid metabolism.</text>
</comment>
<evidence type="ECO:0000256" key="7">
    <source>
        <dbReference type="ARBA" id="ARBA00016139"/>
    </source>
</evidence>
<evidence type="ECO:0000256" key="1">
    <source>
        <dbReference type="ARBA" id="ARBA00001141"/>
    </source>
</evidence>
<dbReference type="InterPro" id="IPR004552">
    <property type="entry name" value="AGP_acyltrans"/>
</dbReference>
<dbReference type="NCBIfam" id="TIGR00530">
    <property type="entry name" value="AGP_acyltrn"/>
    <property type="match status" value="1"/>
</dbReference>
<evidence type="ECO:0000256" key="11">
    <source>
        <dbReference type="ARBA" id="ARBA00022679"/>
    </source>
</evidence>
<reference evidence="21 22" key="1">
    <citation type="submission" date="2017-12" db="EMBL/GenBank/DDBJ databases">
        <title>Phylogenetic diversity of female urinary microbiome.</title>
        <authorList>
            <person name="Thomas-White K."/>
            <person name="Wolfe A.J."/>
        </authorList>
    </citation>
    <scope>NUCLEOTIDE SEQUENCE [LARGE SCALE GENOMIC DNA]</scope>
    <source>
        <strain evidence="21 22">UMB0112</strain>
    </source>
</reference>
<comment type="subcellular location">
    <subcellularLocation>
        <location evidence="2">Cell inner membrane</location>
        <topology evidence="2">Peripheral membrane protein</topology>
    </subcellularLocation>
</comment>
<dbReference type="RefSeq" id="WP_101636536.1">
    <property type="nucleotide sequence ID" value="NZ_PKHU01000001.1"/>
</dbReference>
<keyword evidence="16 18" id="KW-0012">Acyltransferase</keyword>
<dbReference type="CDD" id="cd07989">
    <property type="entry name" value="LPLAT_AGPAT-like"/>
    <property type="match status" value="1"/>
</dbReference>
<dbReference type="Pfam" id="PF01553">
    <property type="entry name" value="Acyltransferase"/>
    <property type="match status" value="1"/>
</dbReference>
<evidence type="ECO:0000256" key="2">
    <source>
        <dbReference type="ARBA" id="ARBA00004417"/>
    </source>
</evidence>
<evidence type="ECO:0000256" key="8">
    <source>
        <dbReference type="ARBA" id="ARBA00022475"/>
    </source>
</evidence>
<evidence type="ECO:0000256" key="14">
    <source>
        <dbReference type="ARBA" id="ARBA00023209"/>
    </source>
</evidence>
<evidence type="ECO:0000256" key="13">
    <source>
        <dbReference type="ARBA" id="ARBA00023136"/>
    </source>
</evidence>
<keyword evidence="14 18" id="KW-0594">Phospholipid biosynthesis</keyword>
<comment type="caution">
    <text evidence="21">The sequence shown here is derived from an EMBL/GenBank/DDBJ whole genome shotgun (WGS) entry which is preliminary data.</text>
</comment>
<evidence type="ECO:0000256" key="10">
    <source>
        <dbReference type="ARBA" id="ARBA00022519"/>
    </source>
</evidence>
<dbReference type="SUPFAM" id="SSF69593">
    <property type="entry name" value="Glycerol-3-phosphate (1)-acyltransferase"/>
    <property type="match status" value="1"/>
</dbReference>
<dbReference type="GO" id="GO:0016024">
    <property type="term" value="P:CDP-diacylglycerol biosynthetic process"/>
    <property type="evidence" value="ECO:0007669"/>
    <property type="project" value="UniProtKB-UniPathway"/>
</dbReference>
<evidence type="ECO:0000256" key="17">
    <source>
        <dbReference type="ARBA" id="ARBA00037183"/>
    </source>
</evidence>
<keyword evidence="8" id="KW-1003">Cell membrane</keyword>
<dbReference type="PANTHER" id="PTHR10434">
    <property type="entry name" value="1-ACYL-SN-GLYCEROL-3-PHOSPHATE ACYLTRANSFERASE"/>
    <property type="match status" value="1"/>
</dbReference>
<organism evidence="21 22">
    <name type="scientific">Campylobacter ureolyticus</name>
    <dbReference type="NCBI Taxonomy" id="827"/>
    <lineage>
        <taxon>Bacteria</taxon>
        <taxon>Pseudomonadati</taxon>
        <taxon>Campylobacterota</taxon>
        <taxon>Epsilonproteobacteria</taxon>
        <taxon>Campylobacterales</taxon>
        <taxon>Campylobacteraceae</taxon>
        <taxon>Campylobacter</taxon>
    </lineage>
</organism>
<dbReference type="EMBL" id="PKHU01000001">
    <property type="protein sequence ID" value="PKZ30056.1"/>
    <property type="molecule type" value="Genomic_DNA"/>
</dbReference>
<keyword evidence="15 18" id="KW-1208">Phospholipid metabolism</keyword>
<evidence type="ECO:0000256" key="19">
    <source>
        <dbReference type="SAM" id="Phobius"/>
    </source>
</evidence>
<evidence type="ECO:0000256" key="5">
    <source>
        <dbReference type="ARBA" id="ARBA00008655"/>
    </source>
</evidence>
<keyword evidence="9 18" id="KW-0444">Lipid biosynthesis</keyword>
<evidence type="ECO:0000256" key="3">
    <source>
        <dbReference type="ARBA" id="ARBA00004728"/>
    </source>
</evidence>
<evidence type="ECO:0000256" key="4">
    <source>
        <dbReference type="ARBA" id="ARBA00005189"/>
    </source>
</evidence>
<dbReference type="SMART" id="SM00563">
    <property type="entry name" value="PlsC"/>
    <property type="match status" value="1"/>
</dbReference>
<evidence type="ECO:0000256" key="18">
    <source>
        <dbReference type="RuleBase" id="RU361267"/>
    </source>
</evidence>
<keyword evidence="19" id="KW-0812">Transmembrane</keyword>
<keyword evidence="13 19" id="KW-0472">Membrane</keyword>
<evidence type="ECO:0000259" key="20">
    <source>
        <dbReference type="SMART" id="SM00563"/>
    </source>
</evidence>
<dbReference type="AlphaFoldDB" id="A0A2I1NCI4"/>
<comment type="pathway">
    <text evidence="3">Phospholipid metabolism; CDP-diacylglycerol biosynthesis; CDP-diacylglycerol from sn-glycerol 3-phosphate: step 2/3.</text>
</comment>
<comment type="catalytic activity">
    <reaction evidence="1 18">
        <text>a 1-acyl-sn-glycero-3-phosphate + an acyl-CoA = a 1,2-diacyl-sn-glycero-3-phosphate + CoA</text>
        <dbReference type="Rhea" id="RHEA:19709"/>
        <dbReference type="ChEBI" id="CHEBI:57287"/>
        <dbReference type="ChEBI" id="CHEBI:57970"/>
        <dbReference type="ChEBI" id="CHEBI:58342"/>
        <dbReference type="ChEBI" id="CHEBI:58608"/>
        <dbReference type="EC" id="2.3.1.51"/>
    </reaction>
</comment>
<dbReference type="GO" id="GO:0005886">
    <property type="term" value="C:plasma membrane"/>
    <property type="evidence" value="ECO:0007669"/>
    <property type="project" value="UniProtKB-SubCell"/>
</dbReference>
<evidence type="ECO:0000256" key="16">
    <source>
        <dbReference type="ARBA" id="ARBA00023315"/>
    </source>
</evidence>
<dbReference type="PANTHER" id="PTHR10434:SF59">
    <property type="entry name" value="1-ACYL-SN-GLYCEROL-3-PHOSPHATE ACYLTRANSFERASE"/>
    <property type="match status" value="1"/>
</dbReference>
<dbReference type="EC" id="2.3.1.51" evidence="6 18"/>
<name>A0A2I1NCI4_9BACT</name>
<evidence type="ECO:0000256" key="15">
    <source>
        <dbReference type="ARBA" id="ARBA00023264"/>
    </source>
</evidence>
<dbReference type="InterPro" id="IPR002123">
    <property type="entry name" value="Plipid/glycerol_acylTrfase"/>
</dbReference>
<evidence type="ECO:0000313" key="22">
    <source>
        <dbReference type="Proteomes" id="UP000234639"/>
    </source>
</evidence>
<protein>
    <recommendedName>
        <fullName evidence="7 18">1-acyl-sn-glycerol-3-phosphate acyltransferase</fullName>
        <ecNumber evidence="6 18">2.3.1.51</ecNumber>
    </recommendedName>
</protein>
<accession>A0A2I1NCI4</accession>
<evidence type="ECO:0000256" key="6">
    <source>
        <dbReference type="ARBA" id="ARBA00013211"/>
    </source>
</evidence>
<dbReference type="GO" id="GO:0003841">
    <property type="term" value="F:1-acylglycerol-3-phosphate O-acyltransferase activity"/>
    <property type="evidence" value="ECO:0007669"/>
    <property type="project" value="UniProtKB-UniRule"/>
</dbReference>
<gene>
    <name evidence="21" type="ORF">CYJ41_01045</name>
</gene>
<evidence type="ECO:0000256" key="12">
    <source>
        <dbReference type="ARBA" id="ARBA00023098"/>
    </source>
</evidence>
<evidence type="ECO:0000256" key="9">
    <source>
        <dbReference type="ARBA" id="ARBA00022516"/>
    </source>
</evidence>
<keyword evidence="12 18" id="KW-0443">Lipid metabolism</keyword>
<dbReference type="GO" id="GO:0006654">
    <property type="term" value="P:phosphatidic acid biosynthetic process"/>
    <property type="evidence" value="ECO:0007669"/>
    <property type="project" value="TreeGrafter"/>
</dbReference>
<keyword evidence="10" id="KW-0997">Cell inner membrane</keyword>
<comment type="similarity">
    <text evidence="5 18">Belongs to the 1-acyl-sn-glycerol-3-phosphate acyltransferase family.</text>
</comment>
<evidence type="ECO:0000313" key="21">
    <source>
        <dbReference type="EMBL" id="PKZ30056.1"/>
    </source>
</evidence>
<comment type="function">
    <text evidence="17">Converts lysophosphatidic acid (LPA) into phosphatidic acid by incorporating acyl moiety at the 2 position.</text>
</comment>
<feature type="transmembrane region" description="Helical" evidence="19">
    <location>
        <begin position="6"/>
        <end position="27"/>
    </location>
</feature>
<comment type="domain">
    <text evidence="18">The HXXXXD motif is essential for acyltransferase activity and may constitute the binding site for the phosphate moiety of the glycerol-3-phosphate.</text>
</comment>
<dbReference type="UniPathway" id="UPA00557">
    <property type="reaction ID" value="UER00613"/>
</dbReference>
<proteinExistence type="inferred from homology"/>
<keyword evidence="19" id="KW-1133">Transmembrane helix</keyword>
<keyword evidence="11 18" id="KW-0808">Transferase</keyword>
<dbReference type="Proteomes" id="UP000234639">
    <property type="component" value="Unassembled WGS sequence"/>
</dbReference>